<evidence type="ECO:0000313" key="2">
    <source>
        <dbReference type="RefSeq" id="XP_015931383.1"/>
    </source>
</evidence>
<dbReference type="KEGG" id="adu:107457730"/>
<reference evidence="1" key="1">
    <citation type="journal article" date="2016" name="Nat. Genet.">
        <title>The genome sequences of Arachis duranensis and Arachis ipaensis, the diploid ancestors of cultivated peanut.</title>
        <authorList>
            <person name="Bertioli D.J."/>
            <person name="Cannon S.B."/>
            <person name="Froenicke L."/>
            <person name="Huang G."/>
            <person name="Farmer A.D."/>
            <person name="Cannon E.K."/>
            <person name="Liu X."/>
            <person name="Gao D."/>
            <person name="Clevenger J."/>
            <person name="Dash S."/>
            <person name="Ren L."/>
            <person name="Moretzsohn M.C."/>
            <person name="Shirasawa K."/>
            <person name="Huang W."/>
            <person name="Vidigal B."/>
            <person name="Abernathy B."/>
            <person name="Chu Y."/>
            <person name="Niederhuth C.E."/>
            <person name="Umale P."/>
            <person name="Araujo A.C."/>
            <person name="Kozik A."/>
            <person name="Kim K.D."/>
            <person name="Burow M.D."/>
            <person name="Varshney R.K."/>
            <person name="Wang X."/>
            <person name="Zhang X."/>
            <person name="Barkley N."/>
            <person name="Guimaraes P.M."/>
            <person name="Isobe S."/>
            <person name="Guo B."/>
            <person name="Liao B."/>
            <person name="Stalker H.T."/>
            <person name="Schmitz R.J."/>
            <person name="Scheffler B.E."/>
            <person name="Leal-Bertioli S.C."/>
            <person name="Xun X."/>
            <person name="Jackson S.A."/>
            <person name="Michelmore R."/>
            <person name="Ozias-Akins P."/>
        </authorList>
    </citation>
    <scope>NUCLEOTIDE SEQUENCE [LARGE SCALE GENOMIC DNA]</scope>
    <source>
        <strain evidence="1">cv. V14167</strain>
    </source>
</reference>
<accession>A0A6P4BJB1</accession>
<sequence length="134" mass="14734">MSFTLNSKAQTLSSHSLPLDSHSTLDSRLLHTCRRLVVRLVLSPAFQRLPAFPGLLVASHKSSSSALVISYFWVPAFIEDRGPSWGRHSSSFGVGSSQSPSRSGLLIIGSPYILWNILRSCEAMAKRIQGYCSR</sequence>
<keyword evidence="1" id="KW-1185">Reference proteome</keyword>
<organism evidence="1 2">
    <name type="scientific">Arachis duranensis</name>
    <name type="common">Wild peanut</name>
    <dbReference type="NCBI Taxonomy" id="130453"/>
    <lineage>
        <taxon>Eukaryota</taxon>
        <taxon>Viridiplantae</taxon>
        <taxon>Streptophyta</taxon>
        <taxon>Embryophyta</taxon>
        <taxon>Tracheophyta</taxon>
        <taxon>Spermatophyta</taxon>
        <taxon>Magnoliopsida</taxon>
        <taxon>eudicotyledons</taxon>
        <taxon>Gunneridae</taxon>
        <taxon>Pentapetalae</taxon>
        <taxon>rosids</taxon>
        <taxon>fabids</taxon>
        <taxon>Fabales</taxon>
        <taxon>Fabaceae</taxon>
        <taxon>Papilionoideae</taxon>
        <taxon>50 kb inversion clade</taxon>
        <taxon>dalbergioids sensu lato</taxon>
        <taxon>Dalbergieae</taxon>
        <taxon>Pterocarpus clade</taxon>
        <taxon>Arachis</taxon>
    </lineage>
</organism>
<evidence type="ECO:0000313" key="1">
    <source>
        <dbReference type="Proteomes" id="UP000515211"/>
    </source>
</evidence>
<dbReference type="AlphaFoldDB" id="A0A6P4BJB1"/>
<dbReference type="Proteomes" id="UP000515211">
    <property type="component" value="Chromosome 7"/>
</dbReference>
<dbReference type="RefSeq" id="XP_015931383.1">
    <property type="nucleotide sequence ID" value="XM_016075897.3"/>
</dbReference>
<reference evidence="2" key="2">
    <citation type="submission" date="2025-08" db="UniProtKB">
        <authorList>
            <consortium name="RefSeq"/>
        </authorList>
    </citation>
    <scope>IDENTIFICATION</scope>
    <source>
        <tissue evidence="2">Whole plant</tissue>
    </source>
</reference>
<protein>
    <submittedName>
        <fullName evidence="2">Uncharacterized protein LOC107457730</fullName>
    </submittedName>
</protein>
<proteinExistence type="predicted"/>
<dbReference type="GeneID" id="107457730"/>
<name>A0A6P4BJB1_ARADU</name>
<gene>
    <name evidence="2" type="primary">LOC107457730</name>
</gene>